<feature type="binding site" evidence="4">
    <location>
        <position position="11"/>
    </location>
    <ligand>
        <name>Mg(2+)</name>
        <dbReference type="ChEBI" id="CHEBI:18420"/>
    </ligand>
</feature>
<protein>
    <submittedName>
        <fullName evidence="5">HAD-IIA family hydrolase</fullName>
    </submittedName>
</protein>
<comment type="cofactor">
    <cofactor evidence="4">
        <name>Mg(2+)</name>
        <dbReference type="ChEBI" id="CHEBI:18420"/>
    </cofactor>
    <text evidence="4">Divalent metal ions. Mg(2+) is the most effective.</text>
</comment>
<evidence type="ECO:0000256" key="3">
    <source>
        <dbReference type="PIRSR" id="PIRSR000915-2"/>
    </source>
</evidence>
<comment type="caution">
    <text evidence="5">The sequence shown here is derived from an EMBL/GenBank/DDBJ whole genome shotgun (WGS) entry which is preliminary data.</text>
</comment>
<accession>A0A496PL58</accession>
<gene>
    <name evidence="5" type="ORF">DWQ67_03675</name>
</gene>
<dbReference type="InterPro" id="IPR023214">
    <property type="entry name" value="HAD_sf"/>
</dbReference>
<keyword evidence="4" id="KW-0479">Metal-binding</keyword>
<dbReference type="NCBIfam" id="TIGR01460">
    <property type="entry name" value="HAD-SF-IIA"/>
    <property type="match status" value="1"/>
</dbReference>
<dbReference type="InterPro" id="IPR006439">
    <property type="entry name" value="HAD-SF_hydro_IA"/>
</dbReference>
<dbReference type="GO" id="GO:0016791">
    <property type="term" value="F:phosphatase activity"/>
    <property type="evidence" value="ECO:0007669"/>
    <property type="project" value="TreeGrafter"/>
</dbReference>
<dbReference type="PANTHER" id="PTHR19288:SF95">
    <property type="entry name" value="D-GLYCEROL 3-PHOSPHATE PHOSPHATASE"/>
    <property type="match status" value="1"/>
</dbReference>
<sequence length="277" mass="28570">MVDLYDGLLCDLDGVVYAGQGALPGAVESLNRAMAEGLRVGFVTNNASRRTEAVAEHLRGLGLSVGPEQVFGSAAAAARLARDDSEGWEGLGSPHAGELTAMVVGSDALREQVADAGFALIPVAEDAHPDYVIQGFDPGLGWADLAAAAYAIQRGARWVASNTDSTIPRAQGIAPGNGSLVAAVRRAVDCEPLVAGKPQPTLMHLAAQQLGCERPLMIGDRLDTDIAGGIAAGMDTVLVLTGIDSRDTARQADAAQRPTYVIDTLAGLFEAAESARA</sequence>
<feature type="active site" description="Proton donor" evidence="2">
    <location>
        <position position="13"/>
    </location>
</feature>
<dbReference type="Gene3D" id="3.40.50.1000">
    <property type="entry name" value="HAD superfamily/HAD-like"/>
    <property type="match status" value="2"/>
</dbReference>
<dbReference type="GO" id="GO:0005737">
    <property type="term" value="C:cytoplasm"/>
    <property type="evidence" value="ECO:0007669"/>
    <property type="project" value="TreeGrafter"/>
</dbReference>
<organism evidence="5 6">
    <name type="scientific">Galactobacter caseinivorans</name>
    <dbReference type="NCBI Taxonomy" id="2676123"/>
    <lineage>
        <taxon>Bacteria</taxon>
        <taxon>Bacillati</taxon>
        <taxon>Actinomycetota</taxon>
        <taxon>Actinomycetes</taxon>
        <taxon>Micrococcales</taxon>
        <taxon>Micrococcaceae</taxon>
        <taxon>Galactobacter</taxon>
    </lineage>
</organism>
<evidence type="ECO:0000313" key="6">
    <source>
        <dbReference type="Proteomes" id="UP000273119"/>
    </source>
</evidence>
<dbReference type="NCBIfam" id="TIGR01549">
    <property type="entry name" value="HAD-SF-IA-v1"/>
    <property type="match status" value="1"/>
</dbReference>
<dbReference type="PANTHER" id="PTHR19288">
    <property type="entry name" value="4-NITROPHENYLPHOSPHATASE-RELATED"/>
    <property type="match status" value="1"/>
</dbReference>
<feature type="binding site" evidence="3">
    <location>
        <position position="197"/>
    </location>
    <ligand>
        <name>substrate</name>
    </ligand>
</feature>
<feature type="binding site" evidence="4">
    <location>
        <position position="13"/>
    </location>
    <ligand>
        <name>Mg(2+)</name>
        <dbReference type="ChEBI" id="CHEBI:18420"/>
    </ligand>
</feature>
<feature type="active site" description="Nucleophile" evidence="2">
    <location>
        <position position="11"/>
    </location>
</feature>
<proteinExistence type="inferred from homology"/>
<keyword evidence="5" id="KW-0378">Hydrolase</keyword>
<name>A0A496PL58_9MICC</name>
<evidence type="ECO:0000256" key="2">
    <source>
        <dbReference type="PIRSR" id="PIRSR000915-1"/>
    </source>
</evidence>
<dbReference type="SUPFAM" id="SSF56784">
    <property type="entry name" value="HAD-like"/>
    <property type="match status" value="1"/>
</dbReference>
<feature type="binding site" evidence="4">
    <location>
        <position position="220"/>
    </location>
    <ligand>
        <name>Mg(2+)</name>
        <dbReference type="ChEBI" id="CHEBI:18420"/>
    </ligand>
</feature>
<dbReference type="InterPro" id="IPR006357">
    <property type="entry name" value="HAD-SF_hydro_IIA"/>
</dbReference>
<dbReference type="GO" id="GO:0046872">
    <property type="term" value="F:metal ion binding"/>
    <property type="evidence" value="ECO:0007669"/>
    <property type="project" value="UniProtKB-KW"/>
</dbReference>
<comment type="similarity">
    <text evidence="1">Belongs to the HAD-like hydrolase superfamily.</text>
</comment>
<evidence type="ECO:0000256" key="1">
    <source>
        <dbReference type="PIRNR" id="PIRNR000915"/>
    </source>
</evidence>
<evidence type="ECO:0000256" key="4">
    <source>
        <dbReference type="PIRSR" id="PIRSR000915-3"/>
    </source>
</evidence>
<keyword evidence="4" id="KW-0460">Magnesium</keyword>
<dbReference type="Pfam" id="PF13344">
    <property type="entry name" value="Hydrolase_6"/>
    <property type="match status" value="1"/>
</dbReference>
<dbReference type="PIRSF" id="PIRSF000915">
    <property type="entry name" value="PGP-type_phosphatase"/>
    <property type="match status" value="1"/>
</dbReference>
<dbReference type="InterPro" id="IPR036412">
    <property type="entry name" value="HAD-like_sf"/>
</dbReference>
<dbReference type="AlphaFoldDB" id="A0A496PL58"/>
<dbReference type="Proteomes" id="UP000273119">
    <property type="component" value="Unassembled WGS sequence"/>
</dbReference>
<dbReference type="EMBL" id="QQXL01000002">
    <property type="protein sequence ID" value="RKW71228.1"/>
    <property type="molecule type" value="Genomic_DNA"/>
</dbReference>
<evidence type="ECO:0000313" key="5">
    <source>
        <dbReference type="EMBL" id="RKW71228.1"/>
    </source>
</evidence>
<keyword evidence="6" id="KW-1185">Reference proteome</keyword>
<dbReference type="Pfam" id="PF13242">
    <property type="entry name" value="Hydrolase_like"/>
    <property type="match status" value="1"/>
</dbReference>
<reference evidence="5 6" key="1">
    <citation type="submission" date="2018-07" db="EMBL/GenBank/DDBJ databases">
        <title>Arthrobacter sp. nov., isolated from raw cow's milk with high bacterial count.</title>
        <authorList>
            <person name="Hahne J."/>
            <person name="Isele D."/>
            <person name="Lipski A."/>
        </authorList>
    </citation>
    <scope>NUCLEOTIDE SEQUENCE [LARGE SCALE GENOMIC DNA]</scope>
    <source>
        <strain evidence="5 6">JZ R-183</strain>
    </source>
</reference>